<sequence length="98" mass="10912">MMSSFRKARTVIVWLGEHGEHTKPSLPLTTSHGCPVPIPASTKATTLARLTVLHVQTNHSSVCVDKVKLLIQGIEDLCDGKWVSRIWVRQVVWVDEAI</sequence>
<accession>N1PUF2</accession>
<dbReference type="AlphaFoldDB" id="N1PUF2"/>
<reference evidence="1 2" key="2">
    <citation type="journal article" date="2012" name="PLoS Pathog.">
        <title>Diverse lifestyles and strategies of plant pathogenesis encoded in the genomes of eighteen Dothideomycetes fungi.</title>
        <authorList>
            <person name="Ohm R.A."/>
            <person name="Feau N."/>
            <person name="Henrissat B."/>
            <person name="Schoch C.L."/>
            <person name="Horwitz B.A."/>
            <person name="Barry K.W."/>
            <person name="Condon B.J."/>
            <person name="Copeland A.C."/>
            <person name="Dhillon B."/>
            <person name="Glaser F."/>
            <person name="Hesse C.N."/>
            <person name="Kosti I."/>
            <person name="LaButti K."/>
            <person name="Lindquist E.A."/>
            <person name="Lucas S."/>
            <person name="Salamov A.A."/>
            <person name="Bradshaw R.E."/>
            <person name="Ciuffetti L."/>
            <person name="Hamelin R.C."/>
            <person name="Kema G.H.J."/>
            <person name="Lawrence C."/>
            <person name="Scott J.A."/>
            <person name="Spatafora J.W."/>
            <person name="Turgeon B.G."/>
            <person name="de Wit P.J.G.M."/>
            <person name="Zhong S."/>
            <person name="Goodwin S.B."/>
            <person name="Grigoriev I.V."/>
        </authorList>
    </citation>
    <scope>NUCLEOTIDE SEQUENCE [LARGE SCALE GENOMIC DNA]</scope>
    <source>
        <strain evidence="2">NZE10 / CBS 128990</strain>
    </source>
</reference>
<gene>
    <name evidence="1" type="ORF">DOTSEDRAFT_70112</name>
</gene>
<reference evidence="2" key="1">
    <citation type="journal article" date="2012" name="PLoS Genet.">
        <title>The genomes of the fungal plant pathogens Cladosporium fulvum and Dothistroma septosporum reveal adaptation to different hosts and lifestyles but also signatures of common ancestry.</title>
        <authorList>
            <person name="de Wit P.J.G.M."/>
            <person name="van der Burgt A."/>
            <person name="Oekmen B."/>
            <person name="Stergiopoulos I."/>
            <person name="Abd-Elsalam K.A."/>
            <person name="Aerts A.L."/>
            <person name="Bahkali A.H."/>
            <person name="Beenen H.G."/>
            <person name="Chettri P."/>
            <person name="Cox M.P."/>
            <person name="Datema E."/>
            <person name="de Vries R.P."/>
            <person name="Dhillon B."/>
            <person name="Ganley A.R."/>
            <person name="Griffiths S.A."/>
            <person name="Guo Y."/>
            <person name="Hamelin R.C."/>
            <person name="Henrissat B."/>
            <person name="Kabir M.S."/>
            <person name="Jashni M.K."/>
            <person name="Kema G."/>
            <person name="Klaubauf S."/>
            <person name="Lapidus A."/>
            <person name="Levasseur A."/>
            <person name="Lindquist E."/>
            <person name="Mehrabi R."/>
            <person name="Ohm R.A."/>
            <person name="Owen T.J."/>
            <person name="Salamov A."/>
            <person name="Schwelm A."/>
            <person name="Schijlen E."/>
            <person name="Sun H."/>
            <person name="van den Burg H.A."/>
            <person name="van Ham R.C.H.J."/>
            <person name="Zhang S."/>
            <person name="Goodwin S.B."/>
            <person name="Grigoriev I.V."/>
            <person name="Collemare J."/>
            <person name="Bradshaw R.E."/>
        </authorList>
    </citation>
    <scope>NUCLEOTIDE SEQUENCE [LARGE SCALE GENOMIC DNA]</scope>
    <source>
        <strain evidence="2">NZE10 / CBS 128990</strain>
    </source>
</reference>
<dbReference type="HOGENOM" id="CLU_2333593_0_0_1"/>
<dbReference type="EMBL" id="KB446537">
    <property type="protein sequence ID" value="EME45990.1"/>
    <property type="molecule type" value="Genomic_DNA"/>
</dbReference>
<organism evidence="1 2">
    <name type="scientific">Dothistroma septosporum (strain NZE10 / CBS 128990)</name>
    <name type="common">Red band needle blight fungus</name>
    <name type="synonym">Mycosphaerella pini</name>
    <dbReference type="NCBI Taxonomy" id="675120"/>
    <lineage>
        <taxon>Eukaryota</taxon>
        <taxon>Fungi</taxon>
        <taxon>Dikarya</taxon>
        <taxon>Ascomycota</taxon>
        <taxon>Pezizomycotina</taxon>
        <taxon>Dothideomycetes</taxon>
        <taxon>Dothideomycetidae</taxon>
        <taxon>Mycosphaerellales</taxon>
        <taxon>Mycosphaerellaceae</taxon>
        <taxon>Dothistroma</taxon>
    </lineage>
</organism>
<proteinExistence type="predicted"/>
<name>N1PUF2_DOTSN</name>
<protein>
    <submittedName>
        <fullName evidence="1">Uncharacterized protein</fullName>
    </submittedName>
</protein>
<dbReference type="Proteomes" id="UP000016933">
    <property type="component" value="Unassembled WGS sequence"/>
</dbReference>
<keyword evidence="2" id="KW-1185">Reference proteome</keyword>
<evidence type="ECO:0000313" key="1">
    <source>
        <dbReference type="EMBL" id="EME45990.1"/>
    </source>
</evidence>
<evidence type="ECO:0000313" key="2">
    <source>
        <dbReference type="Proteomes" id="UP000016933"/>
    </source>
</evidence>